<evidence type="ECO:0000256" key="2">
    <source>
        <dbReference type="PIRNR" id="PIRNR016661"/>
    </source>
</evidence>
<accession>I7IWQ4</accession>
<evidence type="ECO:0000256" key="1">
    <source>
        <dbReference type="ARBA" id="ARBA00010692"/>
    </source>
</evidence>
<dbReference type="Proteomes" id="UP000011016">
    <property type="component" value="Unassembled WGS sequence"/>
</dbReference>
<sequence>MPAMRTTRSNWLLDIVYIAVFAALIIAFAFVAIPVGSAGVPIVAQNAVIILAGLVLGPRRGLLAVLLFLLISVALPVLAGGGTLIAKGGGPTIGYLVSYPFSALFAGALAYAGPARSRAARLTGSIAGGVVGLLTQYLLGSLGLVARGDLEFLPALASNAPFIVPDALKIVVAVVIAVGVHAAFPKLVAATKKPKAEPATAAA</sequence>
<keyword evidence="3" id="KW-1133">Transmembrane helix</keyword>
<dbReference type="HOGENOM" id="CLU_077931_0_0_11"/>
<dbReference type="PIRSF" id="PIRSF016661">
    <property type="entry name" value="BioY"/>
    <property type="match status" value="1"/>
</dbReference>
<feature type="transmembrane region" description="Helical" evidence="3">
    <location>
        <begin position="39"/>
        <end position="56"/>
    </location>
</feature>
<dbReference type="EMBL" id="AHAE01000004">
    <property type="protein sequence ID" value="EJZ82999.1"/>
    <property type="molecule type" value="Genomic_DNA"/>
</dbReference>
<feature type="transmembrane region" description="Helical" evidence="3">
    <location>
        <begin position="63"/>
        <end position="86"/>
    </location>
</feature>
<comment type="subcellular location">
    <subcellularLocation>
        <location evidence="2">Cell membrane</location>
        <topology evidence="2">Multi-pass membrane protein</topology>
    </subcellularLocation>
</comment>
<keyword evidence="6" id="KW-1185">Reference proteome</keyword>
<name>I7IWQ4_9CORY</name>
<keyword evidence="2" id="KW-1003">Cell membrane</keyword>
<dbReference type="GO" id="GO:0015225">
    <property type="term" value="F:biotin transmembrane transporter activity"/>
    <property type="evidence" value="ECO:0007669"/>
    <property type="project" value="UniProtKB-UniRule"/>
</dbReference>
<evidence type="ECO:0000313" key="5">
    <source>
        <dbReference type="EMBL" id="EJZ82999.1"/>
    </source>
</evidence>
<dbReference type="OrthoDB" id="9803495at2"/>
<dbReference type="GO" id="GO:0005886">
    <property type="term" value="C:plasma membrane"/>
    <property type="evidence" value="ECO:0007669"/>
    <property type="project" value="UniProtKB-SubCell"/>
</dbReference>
<feature type="transmembrane region" description="Helical" evidence="3">
    <location>
        <begin position="124"/>
        <end position="147"/>
    </location>
</feature>
<gene>
    <name evidence="4" type="primary">bioY</name>
    <name evidence="4" type="ORF">BN46_0410</name>
    <name evidence="5" type="ORF">HMPREF9719_00070</name>
</gene>
<keyword evidence="3" id="KW-0812">Transmembrane</keyword>
<evidence type="ECO:0000256" key="3">
    <source>
        <dbReference type="SAM" id="Phobius"/>
    </source>
</evidence>
<protein>
    <recommendedName>
        <fullName evidence="2">Biotin transporter</fullName>
    </recommendedName>
</protein>
<dbReference type="Gene3D" id="1.10.1760.20">
    <property type="match status" value="1"/>
</dbReference>
<proteinExistence type="inferred from homology"/>
<comment type="caution">
    <text evidence="4">The sequence shown here is derived from an EMBL/GenBank/DDBJ whole genome shotgun (WGS) entry which is preliminary data.</text>
</comment>
<feature type="transmembrane region" description="Helical" evidence="3">
    <location>
        <begin position="92"/>
        <end position="112"/>
    </location>
</feature>
<evidence type="ECO:0000313" key="4">
    <source>
        <dbReference type="EMBL" id="CCI83158.1"/>
    </source>
</evidence>
<keyword evidence="2" id="KW-0813">Transport</keyword>
<organism evidence="4 7">
    <name type="scientific">Corynebacterium otitidis ATCC 51513</name>
    <dbReference type="NCBI Taxonomy" id="883169"/>
    <lineage>
        <taxon>Bacteria</taxon>
        <taxon>Bacillati</taxon>
        <taxon>Actinomycetota</taxon>
        <taxon>Actinomycetes</taxon>
        <taxon>Mycobacteriales</taxon>
        <taxon>Corynebacteriaceae</taxon>
        <taxon>Corynebacterium</taxon>
    </lineage>
</organism>
<comment type="similarity">
    <text evidence="1 2">Belongs to the BioY family.</text>
</comment>
<reference evidence="5 6" key="2">
    <citation type="submission" date="2012-08" db="EMBL/GenBank/DDBJ databases">
        <title>The Genome Sequence of Turicella otitidis ATCC 51513.</title>
        <authorList>
            <consortium name="The Broad Institute Genome Sequencing Platform"/>
            <person name="Earl A."/>
            <person name="Ward D."/>
            <person name="Feldgarden M."/>
            <person name="Gevers D."/>
            <person name="Huys G."/>
            <person name="Walker B."/>
            <person name="Young S.K."/>
            <person name="Zeng Q."/>
            <person name="Gargeya S."/>
            <person name="Fitzgerald M."/>
            <person name="Haas B."/>
            <person name="Abouelleil A."/>
            <person name="Alvarado L."/>
            <person name="Arachchi H.M."/>
            <person name="Berlin A.M."/>
            <person name="Chapman S.B."/>
            <person name="Goldberg J."/>
            <person name="Griggs A."/>
            <person name="Gujja S."/>
            <person name="Hansen M."/>
            <person name="Howarth C."/>
            <person name="Imamovic A."/>
            <person name="Larimer J."/>
            <person name="McCowen C."/>
            <person name="Montmayeur A."/>
            <person name="Murphy C."/>
            <person name="Neiman D."/>
            <person name="Pearson M."/>
            <person name="Priest M."/>
            <person name="Roberts A."/>
            <person name="Saif S."/>
            <person name="Shea T."/>
            <person name="Sisk P."/>
            <person name="Sykes S."/>
            <person name="Wortman J."/>
            <person name="Nusbaum C."/>
            <person name="Birren B."/>
        </authorList>
    </citation>
    <scope>NUCLEOTIDE SEQUENCE [LARGE SCALE GENOMIC DNA]</scope>
    <source>
        <strain evidence="5 6">ATCC 51513</strain>
    </source>
</reference>
<evidence type="ECO:0000313" key="7">
    <source>
        <dbReference type="Proteomes" id="UP000011016"/>
    </source>
</evidence>
<dbReference type="RefSeq" id="WP_004599960.1">
    <property type="nucleotide sequence ID" value="NZ_HF541865.1"/>
</dbReference>
<feature type="transmembrane region" description="Helical" evidence="3">
    <location>
        <begin position="12"/>
        <end position="33"/>
    </location>
</feature>
<dbReference type="Pfam" id="PF02632">
    <property type="entry name" value="BioY"/>
    <property type="match status" value="1"/>
</dbReference>
<dbReference type="AlphaFoldDB" id="I7IWQ4"/>
<dbReference type="InterPro" id="IPR003784">
    <property type="entry name" value="BioY"/>
</dbReference>
<dbReference type="Proteomes" id="UP000006078">
    <property type="component" value="Unassembled WGS sequence"/>
</dbReference>
<evidence type="ECO:0000313" key="6">
    <source>
        <dbReference type="Proteomes" id="UP000006078"/>
    </source>
</evidence>
<dbReference type="PANTHER" id="PTHR34295">
    <property type="entry name" value="BIOTIN TRANSPORTER BIOY"/>
    <property type="match status" value="1"/>
</dbReference>
<dbReference type="PANTHER" id="PTHR34295:SF1">
    <property type="entry name" value="BIOTIN TRANSPORTER BIOY"/>
    <property type="match status" value="1"/>
</dbReference>
<reference evidence="4 7" key="1">
    <citation type="journal article" date="2012" name="J. Bacteriol.">
        <title>Draft Genome Sequence of Turicella otitidis ATCC 51513, Isolated from Middle Ear Fluid from a Child with Otitis Media.</title>
        <authorList>
            <person name="Brinkrolf K."/>
            <person name="Schneider J."/>
            <person name="Knecht M."/>
            <person name="Ruckert C."/>
            <person name="Tauch A."/>
        </authorList>
    </citation>
    <scope>NUCLEOTIDE SEQUENCE [LARGE SCALE GENOMIC DNA]</scope>
    <source>
        <strain evidence="4 7">ATCC 51513</strain>
    </source>
</reference>
<keyword evidence="2 3" id="KW-0472">Membrane</keyword>
<dbReference type="eggNOG" id="COG1268">
    <property type="taxonomic scope" value="Bacteria"/>
</dbReference>
<feature type="transmembrane region" description="Helical" evidence="3">
    <location>
        <begin position="167"/>
        <end position="184"/>
    </location>
</feature>
<dbReference type="EMBL" id="CAJZ01000057">
    <property type="protein sequence ID" value="CCI83158.1"/>
    <property type="molecule type" value="Genomic_DNA"/>
</dbReference>
<dbReference type="STRING" id="29321.AAV33_03720"/>